<protein>
    <submittedName>
        <fullName evidence="2">Uncharacterized protein</fullName>
    </submittedName>
</protein>
<gene>
    <name evidence="2" type="ORF">IRJ16_07010</name>
</gene>
<dbReference type="AlphaFoldDB" id="A0A929KU68"/>
<evidence type="ECO:0000313" key="2">
    <source>
        <dbReference type="EMBL" id="MBE9661629.1"/>
    </source>
</evidence>
<feature type="signal peptide" evidence="1">
    <location>
        <begin position="1"/>
        <end position="18"/>
    </location>
</feature>
<accession>A0A929KU68</accession>
<sequence>MKILITLIAIFTTLTTQAQKLSSTQTTAQWLPEQTKIDGSLSEWGGGQLKAYNKATRLEYVIANNKDQLYLAFKSQISR</sequence>
<proteinExistence type="predicted"/>
<comment type="caution">
    <text evidence="2">The sequence shown here is derived from an EMBL/GenBank/DDBJ whole genome shotgun (WGS) entry which is preliminary data.</text>
</comment>
<reference evidence="2" key="1">
    <citation type="submission" date="2020-10" db="EMBL/GenBank/DDBJ databases">
        <title>Mucilaginibacter mali sp. nov., isolated from rhizosphere soil of apple orchard.</title>
        <authorList>
            <person name="Lee J.-S."/>
            <person name="Kim H.S."/>
            <person name="Kim J.-S."/>
        </authorList>
    </citation>
    <scope>NUCLEOTIDE SEQUENCE</scope>
    <source>
        <strain evidence="2">KCTC 22746</strain>
    </source>
</reference>
<keyword evidence="3" id="KW-1185">Reference proteome</keyword>
<dbReference type="EMBL" id="JADFFL010000002">
    <property type="protein sequence ID" value="MBE9661629.1"/>
    <property type="molecule type" value="Genomic_DNA"/>
</dbReference>
<dbReference type="Proteomes" id="UP000622475">
    <property type="component" value="Unassembled WGS sequence"/>
</dbReference>
<organism evidence="2 3">
    <name type="scientific">Mucilaginibacter myungsuensis</name>
    <dbReference type="NCBI Taxonomy" id="649104"/>
    <lineage>
        <taxon>Bacteria</taxon>
        <taxon>Pseudomonadati</taxon>
        <taxon>Bacteroidota</taxon>
        <taxon>Sphingobacteriia</taxon>
        <taxon>Sphingobacteriales</taxon>
        <taxon>Sphingobacteriaceae</taxon>
        <taxon>Mucilaginibacter</taxon>
    </lineage>
</organism>
<dbReference type="RefSeq" id="WP_194110810.1">
    <property type="nucleotide sequence ID" value="NZ_JADFFL010000002.1"/>
</dbReference>
<evidence type="ECO:0000313" key="3">
    <source>
        <dbReference type="Proteomes" id="UP000622475"/>
    </source>
</evidence>
<feature type="chain" id="PRO_5037159039" evidence="1">
    <location>
        <begin position="19"/>
        <end position="79"/>
    </location>
</feature>
<evidence type="ECO:0000256" key="1">
    <source>
        <dbReference type="SAM" id="SignalP"/>
    </source>
</evidence>
<name>A0A929KU68_9SPHI</name>
<keyword evidence="1" id="KW-0732">Signal</keyword>